<proteinExistence type="predicted"/>
<keyword evidence="2" id="KW-1185">Reference proteome</keyword>
<gene>
    <name evidence="1" type="ORF">N0A02_13880</name>
</gene>
<organism evidence="1 2">
    <name type="scientific">Paraburkholderia acidicola</name>
    <dbReference type="NCBI Taxonomy" id="1912599"/>
    <lineage>
        <taxon>Bacteria</taxon>
        <taxon>Pseudomonadati</taxon>
        <taxon>Pseudomonadota</taxon>
        <taxon>Betaproteobacteria</taxon>
        <taxon>Burkholderiales</taxon>
        <taxon>Burkholderiaceae</taxon>
        <taxon>Paraburkholderia</taxon>
    </lineage>
</organism>
<protein>
    <submittedName>
        <fullName evidence="1">Uncharacterized protein</fullName>
    </submittedName>
</protein>
<dbReference type="EMBL" id="JAOALG010000001">
    <property type="protein sequence ID" value="MEQ5840515.1"/>
    <property type="molecule type" value="Genomic_DNA"/>
</dbReference>
<dbReference type="RefSeq" id="WP_349542682.1">
    <property type="nucleotide sequence ID" value="NZ_JAOALG010000001.1"/>
</dbReference>
<comment type="caution">
    <text evidence="1">The sequence shown here is derived from an EMBL/GenBank/DDBJ whole genome shotgun (WGS) entry which is preliminary data.</text>
</comment>
<sequence length="183" mass="20440">MTWTELGEHAASATYVDKVAHITERSKFAALERQWSYVCPVCVGELLVRSGEQPRTPTSKEQAFDTSVVAKGVRASRPVIRCKIHGLQFGTRSSPQIISAIRSGGVLPEDARLIRVLVTFTKHENEFWFDEAFLRQVLGSEIEITASPYRLEDRKHIDPLLDAAAGVCPHCMRDFLTESGVEL</sequence>
<reference evidence="1 2" key="1">
    <citation type="journal article" date="2024" name="Chem. Sci.">
        <title>Discovery of a lagriamide polyketide by integrated genome mining, isotopic labeling, and untargeted metabolomics.</title>
        <authorList>
            <person name="Fergusson C.H."/>
            <person name="Saulog J."/>
            <person name="Paulo B.S."/>
            <person name="Wilson D.M."/>
            <person name="Liu D.Y."/>
            <person name="Morehouse N.J."/>
            <person name="Waterworth S."/>
            <person name="Barkei J."/>
            <person name="Gray C.A."/>
            <person name="Kwan J.C."/>
            <person name="Eustaquio A.S."/>
            <person name="Linington R.G."/>
        </authorList>
    </citation>
    <scope>NUCLEOTIDE SEQUENCE [LARGE SCALE GENOMIC DNA]</scope>
    <source>
        <strain evidence="1 2">RL17-338-BIF-B</strain>
    </source>
</reference>
<accession>A0ABV1LMN5</accession>
<name>A0ABV1LMN5_9BURK</name>
<dbReference type="Proteomes" id="UP001469089">
    <property type="component" value="Unassembled WGS sequence"/>
</dbReference>
<evidence type="ECO:0000313" key="2">
    <source>
        <dbReference type="Proteomes" id="UP001469089"/>
    </source>
</evidence>
<evidence type="ECO:0000313" key="1">
    <source>
        <dbReference type="EMBL" id="MEQ5840515.1"/>
    </source>
</evidence>